<proteinExistence type="predicted"/>
<evidence type="ECO:0000256" key="1">
    <source>
        <dbReference type="SAM" id="SignalP"/>
    </source>
</evidence>
<accession>A0A8C5REW7</accession>
<evidence type="ECO:0000313" key="3">
    <source>
        <dbReference type="Proteomes" id="UP000694406"/>
    </source>
</evidence>
<dbReference type="GeneTree" id="ENSGT00960000192770"/>
<keyword evidence="1" id="KW-0732">Signal</keyword>
<sequence>MPPPPPPLLFLLLPLLPLCGWPARDAAGSWAAPGLRRRGDGAAELNFPMSLRPARRVSPFFLSVTLDSNLITDPKYITFLG</sequence>
<feature type="chain" id="PRO_5034079086" evidence="1">
    <location>
        <begin position="27"/>
        <end position="81"/>
    </location>
</feature>
<dbReference type="Proteomes" id="UP000694406">
    <property type="component" value="Unplaced"/>
</dbReference>
<keyword evidence="3" id="KW-1185">Reference proteome</keyword>
<organism evidence="2 3">
    <name type="scientific">Laticauda laticaudata</name>
    <name type="common">Blue-ringed sea krait</name>
    <name type="synonym">Blue-lipped sea krait</name>
    <dbReference type="NCBI Taxonomy" id="8630"/>
    <lineage>
        <taxon>Eukaryota</taxon>
        <taxon>Metazoa</taxon>
        <taxon>Chordata</taxon>
        <taxon>Craniata</taxon>
        <taxon>Vertebrata</taxon>
        <taxon>Euteleostomi</taxon>
        <taxon>Lepidosauria</taxon>
        <taxon>Squamata</taxon>
        <taxon>Bifurcata</taxon>
        <taxon>Unidentata</taxon>
        <taxon>Episquamata</taxon>
        <taxon>Toxicofera</taxon>
        <taxon>Serpentes</taxon>
        <taxon>Colubroidea</taxon>
        <taxon>Elapidae</taxon>
        <taxon>Laticaudinae</taxon>
        <taxon>Laticauda</taxon>
    </lineage>
</organism>
<reference evidence="2" key="2">
    <citation type="submission" date="2025-09" db="UniProtKB">
        <authorList>
            <consortium name="Ensembl"/>
        </authorList>
    </citation>
    <scope>IDENTIFICATION</scope>
</reference>
<feature type="signal peptide" evidence="1">
    <location>
        <begin position="1"/>
        <end position="26"/>
    </location>
</feature>
<protein>
    <submittedName>
        <fullName evidence="2">Uncharacterized protein</fullName>
    </submittedName>
</protein>
<evidence type="ECO:0000313" key="2">
    <source>
        <dbReference type="Ensembl" id="ENSLLTP00000002351.1"/>
    </source>
</evidence>
<dbReference type="AlphaFoldDB" id="A0A8C5REW7"/>
<reference evidence="2" key="1">
    <citation type="submission" date="2025-08" db="UniProtKB">
        <authorList>
            <consortium name="Ensembl"/>
        </authorList>
    </citation>
    <scope>IDENTIFICATION</scope>
</reference>
<name>A0A8C5REW7_LATLA</name>
<dbReference type="Ensembl" id="ENSLLTT00000002448.1">
    <property type="protein sequence ID" value="ENSLLTP00000002351.1"/>
    <property type="gene ID" value="ENSLLTG00000001810.1"/>
</dbReference>